<dbReference type="Proteomes" id="UP000002028">
    <property type="component" value="Chromosome"/>
</dbReference>
<organism evidence="2 3">
    <name type="scientific">Spirosoma linguale (strain ATCC 33905 / DSM 74 / LMG 10896 / Claus 1)</name>
    <dbReference type="NCBI Taxonomy" id="504472"/>
    <lineage>
        <taxon>Bacteria</taxon>
        <taxon>Pseudomonadati</taxon>
        <taxon>Bacteroidota</taxon>
        <taxon>Cytophagia</taxon>
        <taxon>Cytophagales</taxon>
        <taxon>Cytophagaceae</taxon>
        <taxon>Spirosoma</taxon>
    </lineage>
</organism>
<protein>
    <submittedName>
        <fullName evidence="2">Uncharacterized protein</fullName>
    </submittedName>
</protein>
<keyword evidence="1" id="KW-0472">Membrane</keyword>
<accession>D2QN74</accession>
<feature type="transmembrane region" description="Helical" evidence="1">
    <location>
        <begin position="7"/>
        <end position="27"/>
    </location>
</feature>
<keyword evidence="1" id="KW-0812">Transmembrane</keyword>
<name>D2QN74_SPILD</name>
<dbReference type="STRING" id="504472.Slin_3252"/>
<evidence type="ECO:0000313" key="2">
    <source>
        <dbReference type="EMBL" id="ADB39263.1"/>
    </source>
</evidence>
<dbReference type="KEGG" id="sli:Slin_3252"/>
<keyword evidence="3" id="KW-1185">Reference proteome</keyword>
<sequence length="67" mass="7768">MVKFKKIVVSALMVIVWFVMFAMLIPMKSGRGQFVTVFICLTINGVLAAYYSCLDRRPATFREWLKM</sequence>
<evidence type="ECO:0000313" key="3">
    <source>
        <dbReference type="Proteomes" id="UP000002028"/>
    </source>
</evidence>
<dbReference type="HOGENOM" id="CLU_2810266_0_0_10"/>
<dbReference type="RefSeq" id="WP_012927786.1">
    <property type="nucleotide sequence ID" value="NC_013730.1"/>
</dbReference>
<proteinExistence type="predicted"/>
<dbReference type="AlphaFoldDB" id="D2QN74"/>
<evidence type="ECO:0000256" key="1">
    <source>
        <dbReference type="SAM" id="Phobius"/>
    </source>
</evidence>
<reference evidence="2 3" key="1">
    <citation type="journal article" date="2010" name="Stand. Genomic Sci.">
        <title>Complete genome sequence of Spirosoma linguale type strain (1).</title>
        <authorList>
            <person name="Lail K."/>
            <person name="Sikorski J."/>
            <person name="Saunders E."/>
            <person name="Lapidus A."/>
            <person name="Glavina Del Rio T."/>
            <person name="Copeland A."/>
            <person name="Tice H."/>
            <person name="Cheng J.-F."/>
            <person name="Lucas S."/>
            <person name="Nolan M."/>
            <person name="Bruce D."/>
            <person name="Goodwin L."/>
            <person name="Pitluck S."/>
            <person name="Ivanova N."/>
            <person name="Mavromatis K."/>
            <person name="Ovchinnikova G."/>
            <person name="Pati A."/>
            <person name="Chen A."/>
            <person name="Palaniappan K."/>
            <person name="Land M."/>
            <person name="Hauser L."/>
            <person name="Chang Y.-J."/>
            <person name="Jeffries C.D."/>
            <person name="Chain P."/>
            <person name="Brettin T."/>
            <person name="Detter J.C."/>
            <person name="Schuetze A."/>
            <person name="Rohde M."/>
            <person name="Tindall B.J."/>
            <person name="Goeker M."/>
            <person name="Bristow J."/>
            <person name="Eisen J.A."/>
            <person name="Markowitz V."/>
            <person name="Hugenholtz P."/>
            <person name="Kyrpides N.C."/>
            <person name="Klenk H.-P."/>
            <person name="Chen F."/>
        </authorList>
    </citation>
    <scope>NUCLEOTIDE SEQUENCE [LARGE SCALE GENOMIC DNA]</scope>
    <source>
        <strain evidence="3">ATCC 33905 / DSM 74 / LMG 10896 / Claus 1</strain>
    </source>
</reference>
<gene>
    <name evidence="2" type="ordered locus">Slin_3252</name>
</gene>
<dbReference type="EMBL" id="CP001769">
    <property type="protein sequence ID" value="ADB39263.1"/>
    <property type="molecule type" value="Genomic_DNA"/>
</dbReference>
<feature type="transmembrane region" description="Helical" evidence="1">
    <location>
        <begin position="33"/>
        <end position="53"/>
    </location>
</feature>
<keyword evidence="1" id="KW-1133">Transmembrane helix</keyword>